<keyword evidence="7" id="KW-0539">Nucleus</keyword>
<dbReference type="GO" id="GO:0005634">
    <property type="term" value="C:nucleus"/>
    <property type="evidence" value="ECO:0007669"/>
    <property type="project" value="UniProtKB-SubCell"/>
</dbReference>
<dbReference type="GO" id="GO:0006139">
    <property type="term" value="P:nucleobase-containing compound metabolic process"/>
    <property type="evidence" value="ECO:0007669"/>
    <property type="project" value="InterPro"/>
</dbReference>
<evidence type="ECO:0000256" key="4">
    <source>
        <dbReference type="ARBA" id="ARBA00022801"/>
    </source>
</evidence>
<evidence type="ECO:0000256" key="7">
    <source>
        <dbReference type="ARBA" id="ARBA00023242"/>
    </source>
</evidence>
<dbReference type="Pfam" id="PF02517">
    <property type="entry name" value="Rce1-like"/>
    <property type="match status" value="1"/>
</dbReference>
<evidence type="ECO:0000256" key="8">
    <source>
        <dbReference type="ARBA" id="ARBA00040531"/>
    </source>
</evidence>
<dbReference type="PANTHER" id="PTHR13620:SF109">
    <property type="entry name" value="3'-5' EXONUCLEASE"/>
    <property type="match status" value="1"/>
</dbReference>
<evidence type="ECO:0000256" key="10">
    <source>
        <dbReference type="SAM" id="Phobius"/>
    </source>
</evidence>
<keyword evidence="10" id="KW-1133">Transmembrane helix</keyword>
<dbReference type="GO" id="GO:0008408">
    <property type="term" value="F:3'-5' exonuclease activity"/>
    <property type="evidence" value="ECO:0007669"/>
    <property type="project" value="InterPro"/>
</dbReference>
<evidence type="ECO:0000256" key="5">
    <source>
        <dbReference type="ARBA" id="ARBA00022839"/>
    </source>
</evidence>
<dbReference type="GO" id="GO:0004175">
    <property type="term" value="F:endopeptidase activity"/>
    <property type="evidence" value="ECO:0007669"/>
    <property type="project" value="UniProtKB-ARBA"/>
</dbReference>
<protein>
    <recommendedName>
        <fullName evidence="8">3'-5' exonuclease</fullName>
    </recommendedName>
    <alternativeName>
        <fullName evidence="9">Werner Syndrome-like exonuclease</fullName>
    </alternativeName>
</protein>
<evidence type="ECO:0000256" key="2">
    <source>
        <dbReference type="ARBA" id="ARBA00022722"/>
    </source>
</evidence>
<keyword evidence="4" id="KW-0378">Hydrolase</keyword>
<keyword evidence="6" id="KW-0460">Magnesium</keyword>
<evidence type="ECO:0000256" key="1">
    <source>
        <dbReference type="ARBA" id="ARBA00004123"/>
    </source>
</evidence>
<dbReference type="InterPro" id="IPR051132">
    <property type="entry name" value="3-5_Exonuclease_domain"/>
</dbReference>
<dbReference type="AlphaFoldDB" id="A0A5B8MJS7"/>
<dbReference type="InterPro" id="IPR003675">
    <property type="entry name" value="Rce1/LyrA-like_dom"/>
</dbReference>
<evidence type="ECO:0000313" key="13">
    <source>
        <dbReference type="Proteomes" id="UP000316726"/>
    </source>
</evidence>
<dbReference type="InterPro" id="IPR012337">
    <property type="entry name" value="RNaseH-like_sf"/>
</dbReference>
<comment type="subcellular location">
    <subcellularLocation>
        <location evidence="1">Nucleus</location>
    </subcellularLocation>
</comment>
<name>A0A5B8MJS7_9CHLO</name>
<dbReference type="Proteomes" id="UP000316726">
    <property type="component" value="Chromosome 4"/>
</dbReference>
<feature type="transmembrane region" description="Helical" evidence="10">
    <location>
        <begin position="232"/>
        <end position="253"/>
    </location>
</feature>
<dbReference type="CDD" id="cd06141">
    <property type="entry name" value="WRN_exo"/>
    <property type="match status" value="1"/>
</dbReference>
<dbReference type="EMBL" id="CP031037">
    <property type="protein sequence ID" value="QDZ20726.1"/>
    <property type="molecule type" value="Genomic_DNA"/>
</dbReference>
<sequence length="486" mass="53264">MPFGERRWPLGGEAGDEVDVQTTADVEVCERWIRDFRESGRDCVGLDIEWKANTVKGQRPEPVATLQLATETSALVLQVLYFRPGECAGLRDLLADETVLKLGVGIKGDLLKLLKDCNLHCAGGLDLSKHFKSTLGLRIKEEIGLKRLAKFVLGFDLDKPKMVSRSDWSTSSLDEAQIKYAALDAVVACKIFQRLRSCDDFARSAISLRTNYYLRKSFASRKLKQQGWSKRLLVFGCVFLLIWSPSLVLAGFMTPNQVQRDVVCAFWGLCSLLKTVQLWGTEMCKYDKPLSSYVKPDAQELFQGVLTGTALTGLFYLALWFFGFGTIAPSRVGGGAGVLRAAGLGILSGFTKELLFRGVVQKELERDLKPDGKAALVLGLIFASAHLSPHGFVGLALLSLCLSEGKKAFGGSLSYSIGLHSSLVATTMLGSSAYVQTYPAPVWLVGSSGQSPLFLEGALGIALLSVLRLGLQNKKRRKKRRAKKKR</sequence>
<feature type="transmembrane region" description="Helical" evidence="10">
    <location>
        <begin position="337"/>
        <end position="356"/>
    </location>
</feature>
<evidence type="ECO:0000313" key="12">
    <source>
        <dbReference type="EMBL" id="QDZ20726.1"/>
    </source>
</evidence>
<dbReference type="GO" id="GO:0046872">
    <property type="term" value="F:metal ion binding"/>
    <property type="evidence" value="ECO:0007669"/>
    <property type="project" value="UniProtKB-KW"/>
</dbReference>
<evidence type="ECO:0000256" key="6">
    <source>
        <dbReference type="ARBA" id="ARBA00022842"/>
    </source>
</evidence>
<feature type="transmembrane region" description="Helical" evidence="10">
    <location>
        <begin position="376"/>
        <end position="401"/>
    </location>
</feature>
<proteinExistence type="predicted"/>
<feature type="transmembrane region" description="Helical" evidence="10">
    <location>
        <begin position="453"/>
        <end position="471"/>
    </location>
</feature>
<dbReference type="Pfam" id="PF01612">
    <property type="entry name" value="DNA_pol_A_exo1"/>
    <property type="match status" value="1"/>
</dbReference>
<dbReference type="GO" id="GO:0003676">
    <property type="term" value="F:nucleic acid binding"/>
    <property type="evidence" value="ECO:0007669"/>
    <property type="project" value="InterPro"/>
</dbReference>
<keyword evidence="5" id="KW-0269">Exonuclease</keyword>
<keyword evidence="3" id="KW-0479">Metal-binding</keyword>
<feature type="transmembrane region" description="Helical" evidence="10">
    <location>
        <begin position="413"/>
        <end position="433"/>
    </location>
</feature>
<dbReference type="OrthoDB" id="1920326at2759"/>
<evidence type="ECO:0000259" key="11">
    <source>
        <dbReference type="SMART" id="SM00474"/>
    </source>
</evidence>
<feature type="transmembrane region" description="Helical" evidence="10">
    <location>
        <begin position="301"/>
        <end position="325"/>
    </location>
</feature>
<dbReference type="Gene3D" id="3.30.420.10">
    <property type="entry name" value="Ribonuclease H-like superfamily/Ribonuclease H"/>
    <property type="match status" value="1"/>
</dbReference>
<dbReference type="PANTHER" id="PTHR13620">
    <property type="entry name" value="3-5 EXONUCLEASE"/>
    <property type="match status" value="1"/>
</dbReference>
<evidence type="ECO:0000256" key="9">
    <source>
        <dbReference type="ARBA" id="ARBA00042761"/>
    </source>
</evidence>
<accession>A0A5B8MJS7</accession>
<reference evidence="12 13" key="1">
    <citation type="submission" date="2018-07" db="EMBL/GenBank/DDBJ databases">
        <title>The complete nuclear genome of the prasinophyte Chloropicon primus (CCMP1205).</title>
        <authorList>
            <person name="Pombert J.-F."/>
            <person name="Otis C."/>
            <person name="Turmel M."/>
            <person name="Lemieux C."/>
        </authorList>
    </citation>
    <scope>NUCLEOTIDE SEQUENCE [LARGE SCALE GENOMIC DNA]</scope>
    <source>
        <strain evidence="12 13">CCMP1205</strain>
    </source>
</reference>
<dbReference type="SMART" id="SM00474">
    <property type="entry name" value="35EXOc"/>
    <property type="match status" value="1"/>
</dbReference>
<keyword evidence="10" id="KW-0472">Membrane</keyword>
<keyword evidence="2" id="KW-0540">Nuclease</keyword>
<organism evidence="12 13">
    <name type="scientific">Chloropicon primus</name>
    <dbReference type="NCBI Taxonomy" id="1764295"/>
    <lineage>
        <taxon>Eukaryota</taxon>
        <taxon>Viridiplantae</taxon>
        <taxon>Chlorophyta</taxon>
        <taxon>Chloropicophyceae</taxon>
        <taxon>Chloropicales</taxon>
        <taxon>Chloropicaceae</taxon>
        <taxon>Chloropicon</taxon>
    </lineage>
</organism>
<dbReference type="InterPro" id="IPR036397">
    <property type="entry name" value="RNaseH_sf"/>
</dbReference>
<dbReference type="STRING" id="1764295.A0A5B8MJS7"/>
<dbReference type="SUPFAM" id="SSF53098">
    <property type="entry name" value="Ribonuclease H-like"/>
    <property type="match status" value="1"/>
</dbReference>
<dbReference type="InterPro" id="IPR002562">
    <property type="entry name" value="3'-5'_exonuclease_dom"/>
</dbReference>
<keyword evidence="13" id="KW-1185">Reference proteome</keyword>
<dbReference type="GO" id="GO:0080120">
    <property type="term" value="P:CAAX-box protein maturation"/>
    <property type="evidence" value="ECO:0007669"/>
    <property type="project" value="UniProtKB-ARBA"/>
</dbReference>
<feature type="domain" description="3'-5' exonuclease" evidence="11">
    <location>
        <begin position="20"/>
        <end position="200"/>
    </location>
</feature>
<keyword evidence="10" id="KW-0812">Transmembrane</keyword>
<evidence type="ECO:0000256" key="3">
    <source>
        <dbReference type="ARBA" id="ARBA00022723"/>
    </source>
</evidence>
<gene>
    <name evidence="12" type="ORF">A3770_04p32440</name>
</gene>